<evidence type="ECO:0000256" key="1">
    <source>
        <dbReference type="SAM" id="SignalP"/>
    </source>
</evidence>
<name>A0A9W4TJI9_9FLAO</name>
<keyword evidence="1" id="KW-0732">Signal</keyword>
<evidence type="ECO:0000313" key="3">
    <source>
        <dbReference type="Proteomes" id="UP001152749"/>
    </source>
</evidence>
<proteinExistence type="predicted"/>
<feature type="signal peptide" evidence="1">
    <location>
        <begin position="1"/>
        <end position="21"/>
    </location>
</feature>
<dbReference type="AlphaFoldDB" id="A0A9W4TJI9"/>
<protein>
    <submittedName>
        <fullName evidence="2">Uncharacterized protein</fullName>
    </submittedName>
</protein>
<dbReference type="Proteomes" id="UP001152749">
    <property type="component" value="Chromosome"/>
</dbReference>
<dbReference type="EMBL" id="OX336425">
    <property type="protein sequence ID" value="CAI2768154.1"/>
    <property type="molecule type" value="Genomic_DNA"/>
</dbReference>
<gene>
    <name evidence="2" type="ORF">TRV642_3350</name>
</gene>
<dbReference type="RefSeq" id="WP_263360827.1">
    <property type="nucleotide sequence ID" value="NZ_OX336425.1"/>
</dbReference>
<reference evidence="2" key="1">
    <citation type="submission" date="2022-09" db="EMBL/GenBank/DDBJ databases">
        <authorList>
            <person name="Duchaud E."/>
        </authorList>
    </citation>
    <scope>NUCLEOTIDE SEQUENCE</scope>
    <source>
        <strain evidence="2">TRV642</strain>
    </source>
</reference>
<dbReference type="KEGG" id="fcs:TRV642_3350"/>
<sequence length="1267" mass="142450">MKNFTFLLLLFCSIISAQKNAPVTGQAARLVDLLKKDYSTANIIDRAETVSRDMDEAVAILMVYSDNDDKSSFINEITLKKASLTNYQEALDNYTTLNKGVSGLNISSTAVGGVFDDIKKISDSITSKKKQYYKAKIKFSIEVLEKLRDHFKENNQYLSYITNIFILKYTNVNNMSFDSLAEANYTSSIQKALPFFGGDLAFSEAIDGLSRFLAKRIKDELTVYAVEKVQDYLNNPKPESYLNELMVLLPTTTSYLRSFDASRTLNFIDDLKQYIEDDLNNLILNASGLKNTPRFKKYIEQNPDLDFAFEALELFPQISKIENPIDYFDMLENSRNIQRWAGYSHFSQAGSTIELVDKYNAYILEIQANKDDLSKVKPEVKTELEKAVKETKILKDYQNLLNLVAFFRTTQMNGYLSATNTIADPAESLTLSRLEKLKEIAEIREQYPAFTDNLDPAFKTNLNAAVEESAKNRKIIDDKKKLIFNAVKALSAAKEKEKGKEKNKIDKIADENLKYILNTILIHYNAKQFDAIVLSDLKTLYDLNDAEKDSKDNDINIEINNITNAYKEILNLTYDKLKIFIADKTFPDQAYKFFPYVLNSNSSEYDYKTIITAEIGTAQNGFTNISDTDIKLKLEDAFTVYQNFVAAGNGPAYEKAIKKSVSDIRKLKLGQKDLQYNIANSIKLASMLAHSLMIVEDSKPKFANTAFMSGYSSEINFYLLYIGFLQQQNKNYYNISFYLDNKNNDLDFSYLMKKFPAQNITQKAAEFRVVAGSLTRIAGNSEKLHNSLLKIKKANSSQEKVTPEQIHDLAADVIDFSEDVFFAADTLINTPSLNLLGTADIKTILKKTAPYVTTARTVNDIFLDLHTKNYTTAIIKAIEIPSAFGKNNEQYELYSTLINITNGLGNMQKANNLKNLYAYNRVYTSTEKNETQKNLASWIKISFESDTDFLDYKNGFAGVFNAIDSPGTGDLSHELSEFKKIINDSEFYRKYLGIDAPKISSKVGGFLAAKGVSSTAVSAISADVNSLITQSISAYIFDEAQNPKSLEDQKKILVQNLKYYLPEMFPDLFQFTDENTVKLIHFVNDVANAGSAEDVEKALNSFALPPGSSSLKEQAKTYFSINAYPGIFGGFTTTSVSKGDSYTVGFTVPVGLYGQLWTTDIGTIGLFLPLIDIAAPVRLRLSDNTQKMPDLEFKDVFTPGLFLSYGFNKMPFAVNLGGQFGPSLKSISEGGSETEETQKVIEKQAFYWSIAFTIDIPLFTIHAKSKN</sequence>
<evidence type="ECO:0000313" key="2">
    <source>
        <dbReference type="EMBL" id="CAI2768154.1"/>
    </source>
</evidence>
<feature type="chain" id="PRO_5040972499" evidence="1">
    <location>
        <begin position="22"/>
        <end position="1267"/>
    </location>
</feature>
<organism evidence="2 3">
    <name type="scientific">Flavobacterium collinsii</name>
    <dbReference type="NCBI Taxonomy" id="1114861"/>
    <lineage>
        <taxon>Bacteria</taxon>
        <taxon>Pseudomonadati</taxon>
        <taxon>Bacteroidota</taxon>
        <taxon>Flavobacteriia</taxon>
        <taxon>Flavobacteriales</taxon>
        <taxon>Flavobacteriaceae</taxon>
        <taxon>Flavobacterium</taxon>
    </lineage>
</organism>
<accession>A0A9W4TJI9</accession>